<keyword evidence="4" id="KW-1185">Reference proteome</keyword>
<accession>A0ABZ1AUZ4</accession>
<feature type="compositionally biased region" description="Basic and acidic residues" evidence="1">
    <location>
        <begin position="467"/>
        <end position="483"/>
    </location>
</feature>
<reference evidence="3 4" key="1">
    <citation type="submission" date="2023-12" db="EMBL/GenBank/DDBJ databases">
        <title>Blastococcus brunescens sp. nov., an actonobacterium isolated from sandstone collected in sahara desert.</title>
        <authorList>
            <person name="Gtari M."/>
            <person name="Ghodhbane F."/>
        </authorList>
    </citation>
    <scope>NUCLEOTIDE SEQUENCE [LARGE SCALE GENOMIC DNA]</scope>
    <source>
        <strain evidence="3 4">BMG 8361</strain>
    </source>
</reference>
<evidence type="ECO:0000313" key="3">
    <source>
        <dbReference type="EMBL" id="WRL62400.1"/>
    </source>
</evidence>
<dbReference type="GO" id="GO:0016787">
    <property type="term" value="F:hydrolase activity"/>
    <property type="evidence" value="ECO:0007669"/>
    <property type="project" value="UniProtKB-KW"/>
</dbReference>
<dbReference type="InterPro" id="IPR001466">
    <property type="entry name" value="Beta-lactam-related"/>
</dbReference>
<protein>
    <submittedName>
        <fullName evidence="3">Serine hydrolase domain-containing protein</fullName>
        <ecNumber evidence="3">3.1.1.103</ecNumber>
    </submittedName>
</protein>
<dbReference type="PANTHER" id="PTHR46825">
    <property type="entry name" value="D-ALANYL-D-ALANINE-CARBOXYPEPTIDASE/ENDOPEPTIDASE AMPH"/>
    <property type="match status" value="1"/>
</dbReference>
<proteinExistence type="predicted"/>
<dbReference type="InterPro" id="IPR012338">
    <property type="entry name" value="Beta-lactam/transpept-like"/>
</dbReference>
<evidence type="ECO:0000259" key="2">
    <source>
        <dbReference type="Pfam" id="PF00144"/>
    </source>
</evidence>
<dbReference type="PANTHER" id="PTHR46825:SF9">
    <property type="entry name" value="BETA-LACTAMASE-RELATED DOMAIN-CONTAINING PROTEIN"/>
    <property type="match status" value="1"/>
</dbReference>
<dbReference type="InterPro" id="IPR050491">
    <property type="entry name" value="AmpC-like"/>
</dbReference>
<feature type="domain" description="Beta-lactamase-related" evidence="2">
    <location>
        <begin position="16"/>
        <end position="337"/>
    </location>
</feature>
<dbReference type="Pfam" id="PF00144">
    <property type="entry name" value="Beta-lactamase"/>
    <property type="match status" value="1"/>
</dbReference>
<dbReference type="Proteomes" id="UP001324287">
    <property type="component" value="Chromosome"/>
</dbReference>
<feature type="region of interest" description="Disordered" evidence="1">
    <location>
        <begin position="404"/>
        <end position="483"/>
    </location>
</feature>
<keyword evidence="3" id="KW-0378">Hydrolase</keyword>
<feature type="compositionally biased region" description="Low complexity" evidence="1">
    <location>
        <begin position="420"/>
        <end position="431"/>
    </location>
</feature>
<dbReference type="EC" id="3.1.1.103" evidence="3"/>
<dbReference type="RefSeq" id="WP_324273754.1">
    <property type="nucleotide sequence ID" value="NZ_CP141261.1"/>
</dbReference>
<gene>
    <name evidence="3" type="ORF">U6N30_20565</name>
</gene>
<name>A0ABZ1AUZ4_9ACTN</name>
<evidence type="ECO:0000256" key="1">
    <source>
        <dbReference type="SAM" id="MobiDB-lite"/>
    </source>
</evidence>
<dbReference type="SUPFAM" id="SSF56601">
    <property type="entry name" value="beta-lactamase/transpeptidase-like"/>
    <property type="match status" value="1"/>
</dbReference>
<dbReference type="Gene3D" id="3.40.710.10">
    <property type="entry name" value="DD-peptidase/beta-lactamase superfamily"/>
    <property type="match status" value="1"/>
</dbReference>
<evidence type="ECO:0000313" key="4">
    <source>
        <dbReference type="Proteomes" id="UP001324287"/>
    </source>
</evidence>
<organism evidence="3 4">
    <name type="scientific">Blastococcus brunescens</name>
    <dbReference type="NCBI Taxonomy" id="1564165"/>
    <lineage>
        <taxon>Bacteria</taxon>
        <taxon>Bacillati</taxon>
        <taxon>Actinomycetota</taxon>
        <taxon>Actinomycetes</taxon>
        <taxon>Geodermatophilales</taxon>
        <taxon>Geodermatophilaceae</taxon>
        <taxon>Blastococcus</taxon>
    </lineage>
</organism>
<sequence length="483" mass="50821">MTSATDTIRSAAGYLRSWVEAQAAHRRVPGVQVAVRSGDELVLSAAVGVADADAGTLLTPEHLFRIASHSKTFTATVVLQLVEAGRMRLDDPIGQYVPELADGGSPIARATLRELLGHQSGVVRDGEHADFWQLEQPFPDRDGVVAEVLRGGVVHRRNEHFKYSNIGYALVGLAIEAATGRSYAEQVRAAVLEPLGLTRTGPEYEPARAVEFAAGHTGLLLGEDARRTIGHVDTRAMAPATGFYSTAEELTVYGSAHCPGDDRLLTDDSKRLMQRLESVVTAYGSEIGRYGMGMALQTVGERQLVGHSGGYPGHSTLTLVDPAATLVVSVLTNAIDGPAEDLAVGLMKLIDVALKPRAEVAAPPAGTPPLATFTGRFASLWGCSTSPSSAGGWCWCGRPCPTPAGRGGARGPGRRDAAGRRAAGLRAGGRADPARAGRRRTGRVAAVRRRDLPAGRGVAPPSSGRDAWSRGRPPVDVEHPGEA</sequence>
<dbReference type="EMBL" id="CP141261">
    <property type="protein sequence ID" value="WRL62400.1"/>
    <property type="molecule type" value="Genomic_DNA"/>
</dbReference>